<name>A0A420EQD8_9ACTN</name>
<dbReference type="AlphaFoldDB" id="A0A420EQD8"/>
<dbReference type="InterPro" id="IPR015943">
    <property type="entry name" value="WD40/YVTN_repeat-like_dom_sf"/>
</dbReference>
<sequence length="282" mass="29220">MTWAGVALGIALLVAAVIAVVTWRDEPPRSDASVSSGLSHVHGMAVNPADGQLYVATHHGVVRVSETEAAYVGDGRQDTMGFTVIGPDHFLASGHPAPGQGGPTHLGLIESTDGGRTWRSVSLAGQADFHALRSADGLTYGLDSTTGSLLASSDRLTWQARSTIAAYDIAVEPGQPEILLATTEQGLQRSTDGGRTWTPAGGPATVLLHWADRDRLHGITDDGQILVSGDAATTWSSAGRVPAAPAAFTAHDDTLFVATGDGRVLRSTDAGASWQPLQTSLS</sequence>
<gene>
    <name evidence="1" type="ORF">D7I43_30830</name>
</gene>
<dbReference type="EMBL" id="RAQQ01000043">
    <property type="protein sequence ID" value="RKF22891.1"/>
    <property type="molecule type" value="Genomic_DNA"/>
</dbReference>
<organism evidence="1 2">
    <name type="scientific">Micromonospora globbae</name>
    <dbReference type="NCBI Taxonomy" id="1894969"/>
    <lineage>
        <taxon>Bacteria</taxon>
        <taxon>Bacillati</taxon>
        <taxon>Actinomycetota</taxon>
        <taxon>Actinomycetes</taxon>
        <taxon>Micromonosporales</taxon>
        <taxon>Micromonosporaceae</taxon>
        <taxon>Micromonospora</taxon>
    </lineage>
</organism>
<dbReference type="Gene3D" id="2.130.10.10">
    <property type="entry name" value="YVTN repeat-like/Quinoprotein amine dehydrogenase"/>
    <property type="match status" value="2"/>
</dbReference>
<reference evidence="1 2" key="1">
    <citation type="journal article" date="2018" name="Int. J. Syst. Evol. Microbiol.">
        <title>Micromonospora globbae sp. nov., an endophytic actinomycete isolated from roots of Globba winitii C. H. Wright.</title>
        <authorList>
            <person name="Kuncharoen N."/>
            <person name="Pittayakhajonwut P."/>
            <person name="Tanasupawat S."/>
        </authorList>
    </citation>
    <scope>NUCLEOTIDE SEQUENCE [LARGE SCALE GENOMIC DNA]</scope>
    <source>
        <strain evidence="1 2">WPS1-2</strain>
    </source>
</reference>
<evidence type="ECO:0000313" key="1">
    <source>
        <dbReference type="EMBL" id="RKF22891.1"/>
    </source>
</evidence>
<protein>
    <submittedName>
        <fullName evidence="1">Exo-alpha-sialidase</fullName>
    </submittedName>
</protein>
<proteinExistence type="predicted"/>
<evidence type="ECO:0000313" key="2">
    <source>
        <dbReference type="Proteomes" id="UP000285744"/>
    </source>
</evidence>
<dbReference type="InterPro" id="IPR054817">
    <property type="entry name" value="Glycosyl_F510_1955-like"/>
</dbReference>
<dbReference type="Proteomes" id="UP000285744">
    <property type="component" value="Unassembled WGS sequence"/>
</dbReference>
<dbReference type="SUPFAM" id="SSF110296">
    <property type="entry name" value="Oligoxyloglucan reducing end-specific cellobiohydrolase"/>
    <property type="match status" value="1"/>
</dbReference>
<comment type="caution">
    <text evidence="1">The sequence shown here is derived from an EMBL/GenBank/DDBJ whole genome shotgun (WGS) entry which is preliminary data.</text>
</comment>
<dbReference type="NCBIfam" id="NF045728">
    <property type="entry name" value="glycosyl_F510_1955"/>
    <property type="match status" value="1"/>
</dbReference>
<accession>A0A420EQD8</accession>